<dbReference type="EC" id="2.7.11.1" evidence="2"/>
<keyword evidence="10 18" id="KW-0547">Nucleotide-binding</keyword>
<dbReference type="InterPro" id="IPR000719">
    <property type="entry name" value="Prot_kinase_dom"/>
</dbReference>
<dbReference type="SMART" id="SM00220">
    <property type="entry name" value="S_TKc"/>
    <property type="match status" value="1"/>
</dbReference>
<keyword evidence="12 18" id="KW-0067">ATP-binding</keyword>
<dbReference type="InterPro" id="IPR017441">
    <property type="entry name" value="Protein_kinase_ATP_BS"/>
</dbReference>
<evidence type="ECO:0000256" key="5">
    <source>
        <dbReference type="ARBA" id="ARBA00022614"/>
    </source>
</evidence>
<sequence length="919" mass="102736">MGAVSGSESSWCSTIGLLAFALGFALWPFTVTAVLVSEKELSNPEHGRRNLHDIGGSINIDCGIQKDSSYTDEKTELQYASDDGFIGSGENKDISSEFKTETLQTSLLNVRSFPQGNRSCYTLKPPRGKGTNYFIRATFMYGNYDEQNQLPEFGLYLGVNEWDTIKFENASHVVIKEIIYAAVTDDVYVCLSNTGSGTPFISTLELRHFDEKSYNQTEFTALLLYRRYDIGSTTGQIVRYKKDAYDRMWFPYNLPQSRPINTSSEIDTLNRTEYQLPSTVMNTAVVPENASDTLHFELDTGDPTLTFYPFLHFAELVKLQSNERREFNIDINGNLWFQALAPKYLSSTTINGSGPVRGTNLSFKLSKTQSSTLPPILNAMEVYRAKDFLNMPTHQDDVVAIMEIRGWYELSKFWEGDPCLPLPAWDGLQCSDNGYNPHKITTLNLSSRGLTGTIHTSIGRLKSLQYLDLSNNSLTGTLPEFLLQLPDLRAANLSGNKLSGSVPSDFSAIIGDGSLSVDGNPDLCVTGPCKKEKKKKNLAVPIIAAIVSSVVVLIVLAILWSYRRKQRMHRPKQSAKQVARTHRQGSGSLKLDNRHFTYDEVLRITNNFQTIIGKGGFGTVYHGLLSDGTQVAVKMLSPSSTQGSNEFLTEVELLMRVHHRNLVSFTAYCNEGTNIGIIYEYMASGNLAEHLSDKRKDTLTWKERIQIAVDAAQGLEYLHHGCKPPIIHRDVKTTNILLNEKMQAKIADFGLSKCFQVENQSQSHLLTTVVGTLGYLDPEYYNCNRLTERSDVFSFGVVLLELITGRPAVIKSEGNPHIIQWVSTFLGRGDIRGIVDPRLQGNFNINSAWKAVETAMACVPLNSNQRPTMSHVLVELKECLEIELAYEQRLEMQGVLMESRNTFEMSPLGSEIETMPLAR</sequence>
<dbReference type="EMBL" id="CM031810">
    <property type="protein sequence ID" value="KAG6665194.1"/>
    <property type="molecule type" value="Genomic_DNA"/>
</dbReference>
<evidence type="ECO:0000256" key="3">
    <source>
        <dbReference type="ARBA" id="ARBA00022527"/>
    </source>
</evidence>
<dbReference type="InterPro" id="IPR008271">
    <property type="entry name" value="Ser/Thr_kinase_AS"/>
</dbReference>
<keyword evidence="15" id="KW-0675">Receptor</keyword>
<name>A0A8T1RF37_CARIL</name>
<keyword evidence="5" id="KW-0433">Leucine-rich repeat</keyword>
<comment type="catalytic activity">
    <reaction evidence="16">
        <text>L-threonyl-[protein] + ATP = O-phospho-L-threonyl-[protein] + ADP + H(+)</text>
        <dbReference type="Rhea" id="RHEA:46608"/>
        <dbReference type="Rhea" id="RHEA-COMP:11060"/>
        <dbReference type="Rhea" id="RHEA-COMP:11605"/>
        <dbReference type="ChEBI" id="CHEBI:15378"/>
        <dbReference type="ChEBI" id="CHEBI:30013"/>
        <dbReference type="ChEBI" id="CHEBI:30616"/>
        <dbReference type="ChEBI" id="CHEBI:61977"/>
        <dbReference type="ChEBI" id="CHEBI:456216"/>
        <dbReference type="EC" id="2.7.11.1"/>
    </reaction>
</comment>
<reference evidence="21" key="1">
    <citation type="submission" date="2020-12" db="EMBL/GenBank/DDBJ databases">
        <title>WGS assembly of Carya illinoinensis cv. Pawnee.</title>
        <authorList>
            <person name="Platts A."/>
            <person name="Shu S."/>
            <person name="Wright S."/>
            <person name="Barry K."/>
            <person name="Edger P."/>
            <person name="Pires J.C."/>
            <person name="Schmutz J."/>
        </authorList>
    </citation>
    <scope>NUCLEOTIDE SEQUENCE</scope>
    <source>
        <tissue evidence="21">Leaf</tissue>
    </source>
</reference>
<dbReference type="Pfam" id="PF07714">
    <property type="entry name" value="PK_Tyr_Ser-Thr"/>
    <property type="match status" value="1"/>
</dbReference>
<keyword evidence="9" id="KW-0677">Repeat</keyword>
<proteinExistence type="predicted"/>
<feature type="transmembrane region" description="Helical" evidence="19">
    <location>
        <begin position="12"/>
        <end position="36"/>
    </location>
</feature>
<evidence type="ECO:0000256" key="12">
    <source>
        <dbReference type="ARBA" id="ARBA00022840"/>
    </source>
</evidence>
<dbReference type="Gene3D" id="3.30.200.20">
    <property type="entry name" value="Phosphorylase Kinase, domain 1"/>
    <property type="match status" value="1"/>
</dbReference>
<dbReference type="FunFam" id="1.10.510.10:FF:000146">
    <property type="entry name" value="LRR receptor-like serine/threonine-protein kinase IOS1"/>
    <property type="match status" value="1"/>
</dbReference>
<evidence type="ECO:0000256" key="17">
    <source>
        <dbReference type="ARBA" id="ARBA00048679"/>
    </source>
</evidence>
<dbReference type="Proteomes" id="UP000811609">
    <property type="component" value="Chromosome 2"/>
</dbReference>
<dbReference type="OrthoDB" id="2017114at2759"/>
<evidence type="ECO:0000256" key="14">
    <source>
        <dbReference type="ARBA" id="ARBA00023136"/>
    </source>
</evidence>
<evidence type="ECO:0000256" key="6">
    <source>
        <dbReference type="ARBA" id="ARBA00022679"/>
    </source>
</evidence>
<evidence type="ECO:0000256" key="4">
    <source>
        <dbReference type="ARBA" id="ARBA00022553"/>
    </source>
</evidence>
<evidence type="ECO:0000256" key="13">
    <source>
        <dbReference type="ARBA" id="ARBA00022989"/>
    </source>
</evidence>
<dbReference type="PROSITE" id="PS00107">
    <property type="entry name" value="PROTEIN_KINASE_ATP"/>
    <property type="match status" value="1"/>
</dbReference>
<dbReference type="FunFam" id="3.80.10.10:FF:000129">
    <property type="entry name" value="Leucine-rich repeat receptor-like kinase"/>
    <property type="match status" value="1"/>
</dbReference>
<dbReference type="Pfam" id="PF13855">
    <property type="entry name" value="LRR_8"/>
    <property type="match status" value="1"/>
</dbReference>
<keyword evidence="7 19" id="KW-0812">Transmembrane</keyword>
<evidence type="ECO:0000313" key="21">
    <source>
        <dbReference type="EMBL" id="KAG6665194.1"/>
    </source>
</evidence>
<keyword evidence="22" id="KW-1185">Reference proteome</keyword>
<dbReference type="FunFam" id="3.30.200.20:FF:000394">
    <property type="entry name" value="Leucine-rich repeat receptor-like protein kinase"/>
    <property type="match status" value="1"/>
</dbReference>
<evidence type="ECO:0000256" key="15">
    <source>
        <dbReference type="ARBA" id="ARBA00023170"/>
    </source>
</evidence>
<organism evidence="21 22">
    <name type="scientific">Carya illinoinensis</name>
    <name type="common">Pecan</name>
    <dbReference type="NCBI Taxonomy" id="32201"/>
    <lineage>
        <taxon>Eukaryota</taxon>
        <taxon>Viridiplantae</taxon>
        <taxon>Streptophyta</taxon>
        <taxon>Embryophyta</taxon>
        <taxon>Tracheophyta</taxon>
        <taxon>Spermatophyta</taxon>
        <taxon>Magnoliopsida</taxon>
        <taxon>eudicotyledons</taxon>
        <taxon>Gunneridae</taxon>
        <taxon>Pentapetalae</taxon>
        <taxon>rosids</taxon>
        <taxon>fabids</taxon>
        <taxon>Fagales</taxon>
        <taxon>Juglandaceae</taxon>
        <taxon>Carya</taxon>
    </lineage>
</organism>
<comment type="subcellular location">
    <subcellularLocation>
        <location evidence="1">Membrane</location>
        <topology evidence="1">Single-pass membrane protein</topology>
    </subcellularLocation>
</comment>
<dbReference type="CDD" id="cd14066">
    <property type="entry name" value="STKc_IRAK"/>
    <property type="match status" value="1"/>
</dbReference>
<gene>
    <name evidence="21" type="ORF">CIPAW_02G144400</name>
</gene>
<evidence type="ECO:0000256" key="9">
    <source>
        <dbReference type="ARBA" id="ARBA00022737"/>
    </source>
</evidence>
<keyword evidence="13 19" id="KW-1133">Transmembrane helix</keyword>
<dbReference type="InterPro" id="IPR001611">
    <property type="entry name" value="Leu-rich_rpt"/>
</dbReference>
<comment type="catalytic activity">
    <reaction evidence="17">
        <text>L-seryl-[protein] + ATP = O-phospho-L-seryl-[protein] + ADP + H(+)</text>
        <dbReference type="Rhea" id="RHEA:17989"/>
        <dbReference type="Rhea" id="RHEA-COMP:9863"/>
        <dbReference type="Rhea" id="RHEA-COMP:11604"/>
        <dbReference type="ChEBI" id="CHEBI:15378"/>
        <dbReference type="ChEBI" id="CHEBI:29999"/>
        <dbReference type="ChEBI" id="CHEBI:30616"/>
        <dbReference type="ChEBI" id="CHEBI:83421"/>
        <dbReference type="ChEBI" id="CHEBI:456216"/>
        <dbReference type="EC" id="2.7.11.1"/>
    </reaction>
</comment>
<dbReference type="InterPro" id="IPR001245">
    <property type="entry name" value="Ser-Thr/Tyr_kinase_cat_dom"/>
</dbReference>
<comment type="caution">
    <text evidence="21">The sequence shown here is derived from an EMBL/GenBank/DDBJ whole genome shotgun (WGS) entry which is preliminary data.</text>
</comment>
<dbReference type="GO" id="GO:0004674">
    <property type="term" value="F:protein serine/threonine kinase activity"/>
    <property type="evidence" value="ECO:0007669"/>
    <property type="project" value="UniProtKB-KW"/>
</dbReference>
<feature type="transmembrane region" description="Helical" evidence="19">
    <location>
        <begin position="538"/>
        <end position="562"/>
    </location>
</feature>
<dbReference type="Gene3D" id="3.80.10.10">
    <property type="entry name" value="Ribonuclease Inhibitor"/>
    <property type="match status" value="1"/>
</dbReference>
<dbReference type="GO" id="GO:0016020">
    <property type="term" value="C:membrane"/>
    <property type="evidence" value="ECO:0007669"/>
    <property type="project" value="UniProtKB-SubCell"/>
</dbReference>
<keyword evidence="11" id="KW-0418">Kinase</keyword>
<dbReference type="PRINTS" id="PR00019">
    <property type="entry name" value="LEURICHRPT"/>
</dbReference>
<evidence type="ECO:0000256" key="7">
    <source>
        <dbReference type="ARBA" id="ARBA00022692"/>
    </source>
</evidence>
<evidence type="ECO:0000256" key="1">
    <source>
        <dbReference type="ARBA" id="ARBA00004167"/>
    </source>
</evidence>
<keyword evidence="14 19" id="KW-0472">Membrane</keyword>
<evidence type="ECO:0000256" key="10">
    <source>
        <dbReference type="ARBA" id="ARBA00022741"/>
    </source>
</evidence>
<evidence type="ECO:0000256" key="18">
    <source>
        <dbReference type="PROSITE-ProRule" id="PRU10141"/>
    </source>
</evidence>
<dbReference type="PROSITE" id="PS00108">
    <property type="entry name" value="PROTEIN_KINASE_ST"/>
    <property type="match status" value="1"/>
</dbReference>
<dbReference type="PROSITE" id="PS51450">
    <property type="entry name" value="LRR"/>
    <property type="match status" value="1"/>
</dbReference>
<protein>
    <recommendedName>
        <fullName evidence="2">non-specific serine/threonine protein kinase</fullName>
        <ecNumber evidence="2">2.7.11.1</ecNumber>
    </recommendedName>
</protein>
<dbReference type="GO" id="GO:0005524">
    <property type="term" value="F:ATP binding"/>
    <property type="evidence" value="ECO:0007669"/>
    <property type="project" value="UniProtKB-UniRule"/>
</dbReference>
<evidence type="ECO:0000259" key="20">
    <source>
        <dbReference type="PROSITE" id="PS50011"/>
    </source>
</evidence>
<evidence type="ECO:0000256" key="8">
    <source>
        <dbReference type="ARBA" id="ARBA00022729"/>
    </source>
</evidence>
<evidence type="ECO:0000256" key="2">
    <source>
        <dbReference type="ARBA" id="ARBA00012513"/>
    </source>
</evidence>
<keyword evidence="8" id="KW-0732">Signal</keyword>
<feature type="domain" description="Protein kinase" evidence="20">
    <location>
        <begin position="606"/>
        <end position="880"/>
    </location>
</feature>
<dbReference type="InterPro" id="IPR011009">
    <property type="entry name" value="Kinase-like_dom_sf"/>
</dbReference>
<feature type="binding site" evidence="18">
    <location>
        <position position="634"/>
    </location>
    <ligand>
        <name>ATP</name>
        <dbReference type="ChEBI" id="CHEBI:30616"/>
    </ligand>
</feature>
<dbReference type="Gene3D" id="1.10.510.10">
    <property type="entry name" value="Transferase(Phosphotransferase) domain 1"/>
    <property type="match status" value="1"/>
</dbReference>
<dbReference type="SUPFAM" id="SSF56112">
    <property type="entry name" value="Protein kinase-like (PK-like)"/>
    <property type="match status" value="1"/>
</dbReference>
<evidence type="ECO:0000256" key="16">
    <source>
        <dbReference type="ARBA" id="ARBA00047899"/>
    </source>
</evidence>
<accession>A0A8T1RF37</accession>
<dbReference type="InterPro" id="IPR032675">
    <property type="entry name" value="LRR_dom_sf"/>
</dbReference>
<dbReference type="PROSITE" id="PS50011">
    <property type="entry name" value="PROTEIN_KINASE_DOM"/>
    <property type="match status" value="1"/>
</dbReference>
<dbReference type="PANTHER" id="PTHR45631:SF206">
    <property type="entry name" value="PROTEIN KINASE DOMAIN-CONTAINING PROTEIN"/>
    <property type="match status" value="1"/>
</dbReference>
<dbReference type="InterPro" id="IPR024788">
    <property type="entry name" value="Malectin-like_Carb-bd_dom"/>
</dbReference>
<evidence type="ECO:0000256" key="11">
    <source>
        <dbReference type="ARBA" id="ARBA00022777"/>
    </source>
</evidence>
<dbReference type="SUPFAM" id="SSF52058">
    <property type="entry name" value="L domain-like"/>
    <property type="match status" value="1"/>
</dbReference>
<dbReference type="PANTHER" id="PTHR45631">
    <property type="entry name" value="OS07G0107800 PROTEIN-RELATED"/>
    <property type="match status" value="1"/>
</dbReference>
<keyword evidence="3" id="KW-0723">Serine/threonine-protein kinase</keyword>
<dbReference type="Pfam" id="PF12819">
    <property type="entry name" value="Malectin_like"/>
    <property type="match status" value="1"/>
</dbReference>
<keyword evidence="4" id="KW-0597">Phosphoprotein</keyword>
<evidence type="ECO:0000313" key="22">
    <source>
        <dbReference type="Proteomes" id="UP000811609"/>
    </source>
</evidence>
<evidence type="ECO:0000256" key="19">
    <source>
        <dbReference type="SAM" id="Phobius"/>
    </source>
</evidence>
<keyword evidence="6" id="KW-0808">Transferase</keyword>
<dbReference type="AlphaFoldDB" id="A0A8T1RF37"/>